<evidence type="ECO:0000256" key="1">
    <source>
        <dbReference type="ARBA" id="ARBA00004651"/>
    </source>
</evidence>
<dbReference type="Proteomes" id="UP000681041">
    <property type="component" value="Chromosome"/>
</dbReference>
<keyword evidence="14" id="KW-1185">Reference proteome</keyword>
<dbReference type="PANTHER" id="PTHR30622:SF2">
    <property type="entry name" value="UNDECAPRENYL-DIPHOSPHATASE"/>
    <property type="match status" value="1"/>
</dbReference>
<evidence type="ECO:0000256" key="6">
    <source>
        <dbReference type="ARBA" id="ARBA00022692"/>
    </source>
</evidence>
<evidence type="ECO:0000256" key="2">
    <source>
        <dbReference type="ARBA" id="ARBA00010621"/>
    </source>
</evidence>
<dbReference type="GO" id="GO:0005886">
    <property type="term" value="C:plasma membrane"/>
    <property type="evidence" value="ECO:0007669"/>
    <property type="project" value="UniProtKB-SubCell"/>
</dbReference>
<proteinExistence type="inferred from homology"/>
<dbReference type="OrthoDB" id="65864at2157"/>
<keyword evidence="7 12" id="KW-0378">Hydrolase</keyword>
<comment type="catalytic activity">
    <reaction evidence="11 12">
        <text>di-trans,octa-cis-undecaprenyl diphosphate + H2O = di-trans,octa-cis-undecaprenyl phosphate + phosphate + H(+)</text>
        <dbReference type="Rhea" id="RHEA:28094"/>
        <dbReference type="ChEBI" id="CHEBI:15377"/>
        <dbReference type="ChEBI" id="CHEBI:15378"/>
        <dbReference type="ChEBI" id="CHEBI:43474"/>
        <dbReference type="ChEBI" id="CHEBI:58405"/>
        <dbReference type="ChEBI" id="CHEBI:60392"/>
        <dbReference type="EC" id="3.6.1.27"/>
    </reaction>
</comment>
<dbReference type="InterPro" id="IPR003824">
    <property type="entry name" value="UppP"/>
</dbReference>
<evidence type="ECO:0000313" key="14">
    <source>
        <dbReference type="Proteomes" id="UP000681041"/>
    </source>
</evidence>
<feature type="transmembrane region" description="Helical" evidence="12">
    <location>
        <begin position="223"/>
        <end position="241"/>
    </location>
</feature>
<dbReference type="GO" id="GO:0050380">
    <property type="term" value="F:undecaprenyl-diphosphatase activity"/>
    <property type="evidence" value="ECO:0007669"/>
    <property type="project" value="UniProtKB-UniRule"/>
</dbReference>
<evidence type="ECO:0000256" key="7">
    <source>
        <dbReference type="ARBA" id="ARBA00022801"/>
    </source>
</evidence>
<dbReference type="AlphaFoldDB" id="A0A8T8K5W4"/>
<dbReference type="KEGG" id="meme:HYG87_06360"/>
<feature type="transmembrane region" description="Helical" evidence="12">
    <location>
        <begin position="118"/>
        <end position="138"/>
    </location>
</feature>
<accession>A0A8T8K5W4</accession>
<evidence type="ECO:0000256" key="3">
    <source>
        <dbReference type="ARBA" id="ARBA00012374"/>
    </source>
</evidence>
<feature type="transmembrane region" description="Helical" evidence="12">
    <location>
        <begin position="192"/>
        <end position="211"/>
    </location>
</feature>
<reference evidence="13" key="1">
    <citation type="submission" date="2020-07" db="EMBL/GenBank/DDBJ databases">
        <title>Methanobacterium. sp. MethCan genome.</title>
        <authorList>
            <person name="Postec A."/>
            <person name="Quemeneur M."/>
        </authorList>
    </citation>
    <scope>NUCLEOTIDE SEQUENCE</scope>
    <source>
        <strain evidence="13">MethCAN</strain>
    </source>
</reference>
<dbReference type="HAMAP" id="MF_01006">
    <property type="entry name" value="Undec_diphosphatase"/>
    <property type="match status" value="1"/>
</dbReference>
<dbReference type="GeneID" id="64820371"/>
<sequence>MDVIQAIIIGIVQGLTEFLPISSSAHLVFITNILGVQESLAFDTMLHLASLVAVVSYFRKDLLHMVRSFLSSLKDLPRGEFKKGIQEDPFKRLAWLILFGTIPAGLMGLLFKDFFESLFTNLLAVGFFLIVTGLLLWGSERVSTGDRSVKDMGLKTSLIIGIAQGCAIAPGISRSGATISAGLFLGLERELAARYSFLLSIPIIIAAGLIQVQEIGSVLDNNAAAFIAGFIASAVAAYLAIKLLLKIIKERSLMMFAYYCWIVGLLTIIFSILY</sequence>
<dbReference type="NCBIfam" id="TIGR00753">
    <property type="entry name" value="undec_PP_bacA"/>
    <property type="match status" value="1"/>
</dbReference>
<comment type="similarity">
    <text evidence="2 12">Belongs to the UppP family.</text>
</comment>
<evidence type="ECO:0000256" key="9">
    <source>
        <dbReference type="ARBA" id="ARBA00023136"/>
    </source>
</evidence>
<evidence type="ECO:0000256" key="12">
    <source>
        <dbReference type="HAMAP-Rule" id="MF_01006"/>
    </source>
</evidence>
<evidence type="ECO:0000256" key="4">
    <source>
        <dbReference type="ARBA" id="ARBA00021581"/>
    </source>
</evidence>
<dbReference type="RefSeq" id="WP_211532364.1">
    <property type="nucleotide sequence ID" value="NZ_CP058560.1"/>
</dbReference>
<dbReference type="EC" id="3.6.1.27" evidence="3 12"/>
<gene>
    <name evidence="12 13" type="primary">uppP</name>
    <name evidence="13" type="ORF">HYG87_06360</name>
</gene>
<evidence type="ECO:0000313" key="13">
    <source>
        <dbReference type="EMBL" id="QUH23407.1"/>
    </source>
</evidence>
<dbReference type="Pfam" id="PF02673">
    <property type="entry name" value="BacA"/>
    <property type="match status" value="1"/>
</dbReference>
<feature type="transmembrane region" description="Helical" evidence="12">
    <location>
        <begin position="40"/>
        <end position="58"/>
    </location>
</feature>
<feature type="transmembrane region" description="Helical" evidence="12">
    <location>
        <begin position="6"/>
        <end position="28"/>
    </location>
</feature>
<name>A0A8T8K5W4_9EURY</name>
<evidence type="ECO:0000256" key="10">
    <source>
        <dbReference type="ARBA" id="ARBA00032707"/>
    </source>
</evidence>
<keyword evidence="9 12" id="KW-0472">Membrane</keyword>
<keyword evidence="5 12" id="KW-1003">Cell membrane</keyword>
<feature type="transmembrane region" description="Helical" evidence="12">
    <location>
        <begin position="93"/>
        <end position="111"/>
    </location>
</feature>
<protein>
    <recommendedName>
        <fullName evidence="4 12">Undecaprenyl-diphosphatase</fullName>
        <ecNumber evidence="3 12">3.6.1.27</ecNumber>
    </recommendedName>
    <alternativeName>
        <fullName evidence="10 12">Undecaprenyl pyrophosphate phosphatase</fullName>
    </alternativeName>
</protein>
<comment type="subcellular location">
    <subcellularLocation>
        <location evidence="1 12">Cell membrane</location>
        <topology evidence="1 12">Multi-pass membrane protein</topology>
    </subcellularLocation>
</comment>
<evidence type="ECO:0000256" key="11">
    <source>
        <dbReference type="ARBA" id="ARBA00047594"/>
    </source>
</evidence>
<dbReference type="PANTHER" id="PTHR30622">
    <property type="entry name" value="UNDECAPRENYL-DIPHOSPHATASE"/>
    <property type="match status" value="1"/>
</dbReference>
<comment type="function">
    <text evidence="12">Catalyzes the dephosphorylation of undecaprenyl diphosphate (UPP).</text>
</comment>
<evidence type="ECO:0000256" key="5">
    <source>
        <dbReference type="ARBA" id="ARBA00022475"/>
    </source>
</evidence>
<keyword evidence="6 12" id="KW-0812">Transmembrane</keyword>
<dbReference type="EMBL" id="CP058560">
    <property type="protein sequence ID" value="QUH23407.1"/>
    <property type="molecule type" value="Genomic_DNA"/>
</dbReference>
<organism evidence="13 14">
    <name type="scientific">Methanobacterium alkalithermotolerans</name>
    <dbReference type="NCBI Taxonomy" id="2731220"/>
    <lineage>
        <taxon>Archaea</taxon>
        <taxon>Methanobacteriati</taxon>
        <taxon>Methanobacteriota</taxon>
        <taxon>Methanomada group</taxon>
        <taxon>Methanobacteria</taxon>
        <taxon>Methanobacteriales</taxon>
        <taxon>Methanobacteriaceae</taxon>
        <taxon>Methanobacterium</taxon>
    </lineage>
</organism>
<feature type="transmembrane region" description="Helical" evidence="12">
    <location>
        <begin position="253"/>
        <end position="273"/>
    </location>
</feature>
<evidence type="ECO:0000256" key="8">
    <source>
        <dbReference type="ARBA" id="ARBA00022989"/>
    </source>
</evidence>
<keyword evidence="8 12" id="KW-1133">Transmembrane helix</keyword>